<evidence type="ECO:0000313" key="1">
    <source>
        <dbReference type="EMBL" id="GIO30103.1"/>
    </source>
</evidence>
<proteinExistence type="predicted"/>
<organism evidence="1 2">
    <name type="scientific">Paenibacillus albilobatus</name>
    <dbReference type="NCBI Taxonomy" id="2716884"/>
    <lineage>
        <taxon>Bacteria</taxon>
        <taxon>Bacillati</taxon>
        <taxon>Bacillota</taxon>
        <taxon>Bacilli</taxon>
        <taxon>Bacillales</taxon>
        <taxon>Paenibacillaceae</taxon>
        <taxon>Paenibacillus</taxon>
    </lineage>
</organism>
<reference evidence="1" key="1">
    <citation type="submission" date="2021-03" db="EMBL/GenBank/DDBJ databases">
        <title>Antimicrobial resistance genes in bacteria isolated from Japanese honey, and their potential for conferring macrolide and lincosamide resistance in the American foulbrood pathogen Paenibacillus larvae.</title>
        <authorList>
            <person name="Okamoto M."/>
            <person name="Kumagai M."/>
            <person name="Kanamori H."/>
            <person name="Takamatsu D."/>
        </authorList>
    </citation>
    <scope>NUCLEOTIDE SEQUENCE</scope>
    <source>
        <strain evidence="1">J2TS6</strain>
    </source>
</reference>
<name>A0A920C9Q8_9BACL</name>
<accession>A0A920C9Q8</accession>
<evidence type="ECO:0000313" key="2">
    <source>
        <dbReference type="Proteomes" id="UP000679779"/>
    </source>
</evidence>
<sequence>MGYKEAVPSKPMLLNHKKGSLTAPLKRLIFGIDLDKIEHTTLNRVYAKRFSKYYNILERECQM</sequence>
<gene>
    <name evidence="1" type="ORF">J2TS6_12440</name>
</gene>
<keyword evidence="2" id="KW-1185">Reference proteome</keyword>
<dbReference type="AlphaFoldDB" id="A0A920C9Q8"/>
<protein>
    <submittedName>
        <fullName evidence="1">Uncharacterized protein</fullName>
    </submittedName>
</protein>
<dbReference type="EMBL" id="BORQ01000001">
    <property type="protein sequence ID" value="GIO30103.1"/>
    <property type="molecule type" value="Genomic_DNA"/>
</dbReference>
<dbReference type="Proteomes" id="UP000679779">
    <property type="component" value="Unassembled WGS sequence"/>
</dbReference>
<comment type="caution">
    <text evidence="1">The sequence shown here is derived from an EMBL/GenBank/DDBJ whole genome shotgun (WGS) entry which is preliminary data.</text>
</comment>